<gene>
    <name evidence="1" type="ORF">L3Q82_013844</name>
</gene>
<evidence type="ECO:0000313" key="1">
    <source>
        <dbReference type="EMBL" id="KAI3359949.1"/>
    </source>
</evidence>
<keyword evidence="2" id="KW-1185">Reference proteome</keyword>
<name>A0ACB8VX07_9TELE</name>
<evidence type="ECO:0000313" key="2">
    <source>
        <dbReference type="Proteomes" id="UP000831701"/>
    </source>
</evidence>
<accession>A0ACB8VX07</accession>
<sequence length="225" mass="25661">MGCYSFTDYPFADATKGDDRLPVGTEDYIHIRIQQRNGRKTLTTVQGIADDYDKKKLVKAFKKKFACNGTVIEHPEYGEVIQLQGDQRKNICQFIIEVDLAKEEQLKSTNPVPGDQLTCTWSDPFADATKGDDRLPVGTEDYIHIRIQQRNGRKTLTTVQGISDDYDKKKLVKAFKKKFACNGTVIEHPEYGEVIQLQGDQRKNICQFIIEIDLAKEEQLKVHGF</sequence>
<organism evidence="1 2">
    <name type="scientific">Scortum barcoo</name>
    <name type="common">barcoo grunter</name>
    <dbReference type="NCBI Taxonomy" id="214431"/>
    <lineage>
        <taxon>Eukaryota</taxon>
        <taxon>Metazoa</taxon>
        <taxon>Chordata</taxon>
        <taxon>Craniata</taxon>
        <taxon>Vertebrata</taxon>
        <taxon>Euteleostomi</taxon>
        <taxon>Actinopterygii</taxon>
        <taxon>Neopterygii</taxon>
        <taxon>Teleostei</taxon>
        <taxon>Neoteleostei</taxon>
        <taxon>Acanthomorphata</taxon>
        <taxon>Eupercaria</taxon>
        <taxon>Centrarchiformes</taxon>
        <taxon>Terapontoidei</taxon>
        <taxon>Terapontidae</taxon>
        <taxon>Scortum</taxon>
    </lineage>
</organism>
<dbReference type="EMBL" id="CM041547">
    <property type="protein sequence ID" value="KAI3359949.1"/>
    <property type="molecule type" value="Genomic_DNA"/>
</dbReference>
<dbReference type="Proteomes" id="UP000831701">
    <property type="component" value="Chromosome 17"/>
</dbReference>
<protein>
    <submittedName>
        <fullName evidence="1">Uncharacterized protein</fullName>
    </submittedName>
</protein>
<comment type="caution">
    <text evidence="1">The sequence shown here is derived from an EMBL/GenBank/DDBJ whole genome shotgun (WGS) entry which is preliminary data.</text>
</comment>
<reference evidence="1" key="1">
    <citation type="submission" date="2022-04" db="EMBL/GenBank/DDBJ databases">
        <title>Jade perch genome.</title>
        <authorList>
            <person name="Chao B."/>
        </authorList>
    </citation>
    <scope>NUCLEOTIDE SEQUENCE</scope>
    <source>
        <strain evidence="1">CB-2022</strain>
    </source>
</reference>
<proteinExistence type="predicted"/>